<accession>A0A1H0G9U9</accession>
<dbReference type="AlphaFoldDB" id="A0A1H0G9U9"/>
<name>A0A1H0G9U9_9BACT</name>
<dbReference type="EMBL" id="FNIN01000017">
    <property type="protein sequence ID" value="SDO03640.1"/>
    <property type="molecule type" value="Genomic_DNA"/>
</dbReference>
<organism evidence="1 2">
    <name type="scientific">Desulfonauticus submarinus</name>
    <dbReference type="NCBI Taxonomy" id="206665"/>
    <lineage>
        <taxon>Bacteria</taxon>
        <taxon>Pseudomonadati</taxon>
        <taxon>Thermodesulfobacteriota</taxon>
        <taxon>Desulfovibrionia</taxon>
        <taxon>Desulfovibrionales</taxon>
        <taxon>Desulfonauticaceae</taxon>
        <taxon>Desulfonauticus</taxon>
    </lineage>
</organism>
<gene>
    <name evidence="1" type="ORF">SAMN04488516_11718</name>
</gene>
<protein>
    <submittedName>
        <fullName evidence="1">Uncharacterized protein</fullName>
    </submittedName>
</protein>
<reference evidence="1 2" key="1">
    <citation type="submission" date="2016-10" db="EMBL/GenBank/DDBJ databases">
        <authorList>
            <person name="de Groot N.N."/>
        </authorList>
    </citation>
    <scope>NUCLEOTIDE SEQUENCE [LARGE SCALE GENOMIC DNA]</scope>
    <source>
        <strain evidence="1 2">DSM 15269</strain>
    </source>
</reference>
<dbReference type="OrthoDB" id="5472058at2"/>
<proteinExistence type="predicted"/>
<dbReference type="RefSeq" id="WP_092066549.1">
    <property type="nucleotide sequence ID" value="NZ_FNIN01000017.1"/>
</dbReference>
<keyword evidence="2" id="KW-1185">Reference proteome</keyword>
<evidence type="ECO:0000313" key="2">
    <source>
        <dbReference type="Proteomes" id="UP000199602"/>
    </source>
</evidence>
<dbReference type="STRING" id="206665.SAMN04488516_11718"/>
<sequence length="181" mass="20803">MKLTCPACGYYGALEGFLAIEDYKKALSIICSLPGDLPTLFIRYLGLFRKPGSDRALTGSRILKICTQIEKLINNKELQWKNKRILENNPRYWAEAINILLTKDEEGRLKRPLTNNNLLCAIAYDIAEREFEEKARQKEESLRSGYRDNQVVFPEASLTGVLPPEEQLKRIQEIRKKLGMV</sequence>
<evidence type="ECO:0000313" key="1">
    <source>
        <dbReference type="EMBL" id="SDO03640.1"/>
    </source>
</evidence>
<dbReference type="Proteomes" id="UP000199602">
    <property type="component" value="Unassembled WGS sequence"/>
</dbReference>